<gene>
    <name evidence="4" type="ORF">KSB_15990</name>
</gene>
<protein>
    <recommendedName>
        <fullName evidence="3">Glycoside hydrolase family 57 N-terminal domain-containing protein</fullName>
    </recommendedName>
</protein>
<evidence type="ECO:0000259" key="3">
    <source>
        <dbReference type="Pfam" id="PF03065"/>
    </source>
</evidence>
<dbReference type="InterPro" id="IPR011330">
    <property type="entry name" value="Glyco_hydro/deAcase_b/a-brl"/>
</dbReference>
<dbReference type="InterPro" id="IPR004300">
    <property type="entry name" value="Glyco_hydro_57_N"/>
</dbReference>
<evidence type="ECO:0000256" key="1">
    <source>
        <dbReference type="ARBA" id="ARBA00006821"/>
    </source>
</evidence>
<comment type="caution">
    <text evidence="4">The sequence shown here is derived from an EMBL/GenBank/DDBJ whole genome shotgun (WGS) entry which is preliminary data.</text>
</comment>
<dbReference type="PANTHER" id="PTHR36306:SF3">
    <property type="entry name" value="GLYCOSIDE HYDROLASE FAMILY 57"/>
    <property type="match status" value="1"/>
</dbReference>
<dbReference type="InterPro" id="IPR052046">
    <property type="entry name" value="GH57_Enzymes"/>
</dbReference>
<proteinExistence type="inferred from homology"/>
<sequence length="493" mass="56194">MIEKILSNESLSRSKLGESYLCLHGHFYQPPRENPFTHEIPLEASASPFVNFNEKITAECYRPNAEEGNFAAISYDMGPTLAAWLEIHHPEVYQQIIDADRQHIARYGVGNAMAQAYNHTILPLATTRDKHTQILWGLRDFQQRYGHEAHGMWLAETAIDLECLDILAQYGVTYTVLAPWQAATPVDPTEPYIVRLKNGRSMTVFFYNGPLSGGVSFDSSMTSNADVFAGSYLTGNLVREKLDNGEPQLILIATDGELYGHHKPWRDKFLSYLIQHGAPAEGFEVCTLERYMQIQPATKEVQLRTPSAWSCEHGVARWSGGCTCTEGESSWKSVLRRALSRLAERGDLLFEQYTAEVFQDPWAARNDYLALRNGWESEESFWSRHGKSGQRPEQQLEYRARLLLEAQYYQQYSFTSCTFFFEDLDRIEPRNAIAFARRAISLMWQAVDVDLQYDFLQDLLPARSWRTQQSGVDLYKGLPEVDAGLLPPFPLGM</sequence>
<dbReference type="RefSeq" id="WP_201369969.1">
    <property type="nucleotide sequence ID" value="NZ_BNJG01000001.1"/>
</dbReference>
<dbReference type="InterPro" id="IPR021923">
    <property type="entry name" value="DUF3536"/>
</dbReference>
<name>A0ABQ3UKA7_9CHLR</name>
<dbReference type="Proteomes" id="UP000654345">
    <property type="component" value="Unassembled WGS sequence"/>
</dbReference>
<dbReference type="Gene3D" id="3.20.110.20">
    <property type="match status" value="1"/>
</dbReference>
<dbReference type="CDD" id="cd10797">
    <property type="entry name" value="GH57N_APU_like_1"/>
    <property type="match status" value="1"/>
</dbReference>
<feature type="domain" description="Glycoside hydrolase family 57 N-terminal" evidence="3">
    <location>
        <begin position="93"/>
        <end position="296"/>
    </location>
</feature>
<evidence type="ECO:0000313" key="5">
    <source>
        <dbReference type="Proteomes" id="UP000654345"/>
    </source>
</evidence>
<dbReference type="PANTHER" id="PTHR36306">
    <property type="entry name" value="ALPHA-AMYLASE-RELATED-RELATED"/>
    <property type="match status" value="1"/>
</dbReference>
<evidence type="ECO:0000256" key="2">
    <source>
        <dbReference type="ARBA" id="ARBA00023277"/>
    </source>
</evidence>
<keyword evidence="2" id="KW-0119">Carbohydrate metabolism</keyword>
<comment type="similarity">
    <text evidence="1">Belongs to the glycosyl hydrolase 57 family.</text>
</comment>
<evidence type="ECO:0000313" key="4">
    <source>
        <dbReference type="EMBL" id="GHO53124.1"/>
    </source>
</evidence>
<dbReference type="Pfam" id="PF12055">
    <property type="entry name" value="DUF3536"/>
    <property type="match status" value="1"/>
</dbReference>
<dbReference type="Pfam" id="PF03065">
    <property type="entry name" value="Glyco_hydro_57"/>
    <property type="match status" value="1"/>
</dbReference>
<accession>A0ABQ3UKA7</accession>
<dbReference type="EMBL" id="BNJG01000001">
    <property type="protein sequence ID" value="GHO53124.1"/>
    <property type="molecule type" value="Genomic_DNA"/>
</dbReference>
<keyword evidence="5" id="KW-1185">Reference proteome</keyword>
<dbReference type="SUPFAM" id="SSF88713">
    <property type="entry name" value="Glycoside hydrolase/deacetylase"/>
    <property type="match status" value="1"/>
</dbReference>
<reference evidence="4 5" key="1">
    <citation type="journal article" date="2021" name="Int. J. Syst. Evol. Microbiol.">
        <title>Reticulibacter mediterranei gen. nov., sp. nov., within the new family Reticulibacteraceae fam. nov., and Ktedonospora formicarum gen. nov., sp. nov., Ktedonobacter robiniae sp. nov., Dictyobacter formicarum sp. nov. and Dictyobacter arantiisoli sp. nov., belonging to the class Ktedonobacteria.</title>
        <authorList>
            <person name="Yabe S."/>
            <person name="Zheng Y."/>
            <person name="Wang C.M."/>
            <person name="Sakai Y."/>
            <person name="Abe K."/>
            <person name="Yokota A."/>
            <person name="Donadio S."/>
            <person name="Cavaletti L."/>
            <person name="Monciardini P."/>
        </authorList>
    </citation>
    <scope>NUCLEOTIDE SEQUENCE [LARGE SCALE GENOMIC DNA]</scope>
    <source>
        <strain evidence="4 5">SOSP1-30</strain>
    </source>
</reference>
<organism evidence="4 5">
    <name type="scientific">Ktedonobacter robiniae</name>
    <dbReference type="NCBI Taxonomy" id="2778365"/>
    <lineage>
        <taxon>Bacteria</taxon>
        <taxon>Bacillati</taxon>
        <taxon>Chloroflexota</taxon>
        <taxon>Ktedonobacteria</taxon>
        <taxon>Ktedonobacterales</taxon>
        <taxon>Ktedonobacteraceae</taxon>
        <taxon>Ktedonobacter</taxon>
    </lineage>
</organism>